<keyword evidence="2" id="KW-0472">Membrane</keyword>
<evidence type="ECO:0000313" key="4">
    <source>
        <dbReference type="Proteomes" id="UP000000305"/>
    </source>
</evidence>
<accession>E9GWT9</accession>
<name>E9GWT9_DAPPU</name>
<keyword evidence="2" id="KW-0812">Transmembrane</keyword>
<evidence type="ECO:0000256" key="1">
    <source>
        <dbReference type="SAM" id="MobiDB-lite"/>
    </source>
</evidence>
<proteinExistence type="predicted"/>
<gene>
    <name evidence="3" type="ORF">DAPPUDRAFT_107343</name>
</gene>
<dbReference type="KEGG" id="dpx:DAPPUDRAFT_107343"/>
<dbReference type="Proteomes" id="UP000000305">
    <property type="component" value="Unassembled WGS sequence"/>
</dbReference>
<dbReference type="OrthoDB" id="377733at2759"/>
<feature type="region of interest" description="Disordered" evidence="1">
    <location>
        <begin position="137"/>
        <end position="237"/>
    </location>
</feature>
<evidence type="ECO:0000313" key="3">
    <source>
        <dbReference type="EMBL" id="EFX75964.1"/>
    </source>
</evidence>
<evidence type="ECO:0000256" key="2">
    <source>
        <dbReference type="SAM" id="Phobius"/>
    </source>
</evidence>
<dbReference type="InParanoid" id="E9GWT9"/>
<dbReference type="eggNOG" id="KOG0206">
    <property type="taxonomic scope" value="Eukaryota"/>
</dbReference>
<sequence length="237" mass="26345">MVATFIIQYLFGGSYFESFTKGLGKAPFWYSLSLSIVISVSLLLSRRFFFDDHTTLLDRAGHKPKLPANRAHSQRRQSLRSGYAFAHQEGLGKLITSGKILRKTDLNIGSEASSNNAANNSKKSLLDTNERHLNESLLGETNDDSMQPSTSGKIIRKKVSSVKPEVHPPPPKSVKIPEENIGTNERHLNESLLGETNDDSMQPSTSGEIIRKKVFSVKPEVHPPPPESIKIPEENRK</sequence>
<dbReference type="EMBL" id="GL732571">
    <property type="protein sequence ID" value="EFX75964.1"/>
    <property type="molecule type" value="Genomic_DNA"/>
</dbReference>
<protein>
    <submittedName>
        <fullName evidence="3">Uncharacterized protein</fullName>
    </submittedName>
</protein>
<feature type="transmembrane region" description="Helical" evidence="2">
    <location>
        <begin position="28"/>
        <end position="49"/>
    </location>
</feature>
<dbReference type="STRING" id="6669.E9GWT9"/>
<dbReference type="AlphaFoldDB" id="E9GWT9"/>
<organism evidence="3 4">
    <name type="scientific">Daphnia pulex</name>
    <name type="common">Water flea</name>
    <dbReference type="NCBI Taxonomy" id="6669"/>
    <lineage>
        <taxon>Eukaryota</taxon>
        <taxon>Metazoa</taxon>
        <taxon>Ecdysozoa</taxon>
        <taxon>Arthropoda</taxon>
        <taxon>Crustacea</taxon>
        <taxon>Branchiopoda</taxon>
        <taxon>Diplostraca</taxon>
        <taxon>Cladocera</taxon>
        <taxon>Anomopoda</taxon>
        <taxon>Daphniidae</taxon>
        <taxon>Daphnia</taxon>
    </lineage>
</organism>
<keyword evidence="4" id="KW-1185">Reference proteome</keyword>
<reference evidence="3 4" key="1">
    <citation type="journal article" date="2011" name="Science">
        <title>The ecoresponsive genome of Daphnia pulex.</title>
        <authorList>
            <person name="Colbourne J.K."/>
            <person name="Pfrender M.E."/>
            <person name="Gilbert D."/>
            <person name="Thomas W.K."/>
            <person name="Tucker A."/>
            <person name="Oakley T.H."/>
            <person name="Tokishita S."/>
            <person name="Aerts A."/>
            <person name="Arnold G.J."/>
            <person name="Basu M.K."/>
            <person name="Bauer D.J."/>
            <person name="Caceres C.E."/>
            <person name="Carmel L."/>
            <person name="Casola C."/>
            <person name="Choi J.H."/>
            <person name="Detter J.C."/>
            <person name="Dong Q."/>
            <person name="Dusheyko S."/>
            <person name="Eads B.D."/>
            <person name="Frohlich T."/>
            <person name="Geiler-Samerotte K.A."/>
            <person name="Gerlach D."/>
            <person name="Hatcher P."/>
            <person name="Jogdeo S."/>
            <person name="Krijgsveld J."/>
            <person name="Kriventseva E.V."/>
            <person name="Kultz D."/>
            <person name="Laforsch C."/>
            <person name="Lindquist E."/>
            <person name="Lopez J."/>
            <person name="Manak J.R."/>
            <person name="Muller J."/>
            <person name="Pangilinan J."/>
            <person name="Patwardhan R.P."/>
            <person name="Pitluck S."/>
            <person name="Pritham E.J."/>
            <person name="Rechtsteiner A."/>
            <person name="Rho M."/>
            <person name="Rogozin I.B."/>
            <person name="Sakarya O."/>
            <person name="Salamov A."/>
            <person name="Schaack S."/>
            <person name="Shapiro H."/>
            <person name="Shiga Y."/>
            <person name="Skalitzky C."/>
            <person name="Smith Z."/>
            <person name="Souvorov A."/>
            <person name="Sung W."/>
            <person name="Tang Z."/>
            <person name="Tsuchiya D."/>
            <person name="Tu H."/>
            <person name="Vos H."/>
            <person name="Wang M."/>
            <person name="Wolf Y.I."/>
            <person name="Yamagata H."/>
            <person name="Yamada T."/>
            <person name="Ye Y."/>
            <person name="Shaw J.R."/>
            <person name="Andrews J."/>
            <person name="Crease T.J."/>
            <person name="Tang H."/>
            <person name="Lucas S.M."/>
            <person name="Robertson H.M."/>
            <person name="Bork P."/>
            <person name="Koonin E.V."/>
            <person name="Zdobnov E.M."/>
            <person name="Grigoriev I.V."/>
            <person name="Lynch M."/>
            <person name="Boore J.L."/>
        </authorList>
    </citation>
    <scope>NUCLEOTIDE SEQUENCE [LARGE SCALE GENOMIC DNA]</scope>
</reference>
<dbReference type="HOGENOM" id="CLU_1171674_0_0_1"/>
<keyword evidence="2" id="KW-1133">Transmembrane helix</keyword>